<dbReference type="InterPro" id="IPR002716">
    <property type="entry name" value="PIN_dom"/>
</dbReference>
<dbReference type="InterPro" id="IPR029060">
    <property type="entry name" value="PIN-like_dom_sf"/>
</dbReference>
<accession>A0A1C3X239</accession>
<reference evidence="3" key="1">
    <citation type="submission" date="2016-08" db="EMBL/GenBank/DDBJ databases">
        <authorList>
            <person name="Varghese N."/>
            <person name="Submissions Spin"/>
        </authorList>
    </citation>
    <scope>NUCLEOTIDE SEQUENCE [LARGE SCALE GENOMIC DNA]</scope>
    <source>
        <strain evidence="3">HAMBI 2971</strain>
    </source>
</reference>
<protein>
    <submittedName>
        <fullName evidence="2">Predicted nucleic acid-binding protein, contains PIN domain</fullName>
    </submittedName>
</protein>
<evidence type="ECO:0000313" key="3">
    <source>
        <dbReference type="Proteomes" id="UP000199435"/>
    </source>
</evidence>
<keyword evidence="3" id="KW-1185">Reference proteome</keyword>
<feature type="domain" description="PIN" evidence="1">
    <location>
        <begin position="3"/>
        <end position="113"/>
    </location>
</feature>
<dbReference type="RefSeq" id="WP_092855446.1">
    <property type="nucleotide sequence ID" value="NZ_FMAH01000052.1"/>
</dbReference>
<dbReference type="SUPFAM" id="SSF88723">
    <property type="entry name" value="PIN domain-like"/>
    <property type="match status" value="1"/>
</dbReference>
<organism evidence="2 3">
    <name type="scientific">Rhizobium miluonense</name>
    <dbReference type="NCBI Taxonomy" id="411945"/>
    <lineage>
        <taxon>Bacteria</taxon>
        <taxon>Pseudomonadati</taxon>
        <taxon>Pseudomonadota</taxon>
        <taxon>Alphaproteobacteria</taxon>
        <taxon>Hyphomicrobiales</taxon>
        <taxon>Rhizobiaceae</taxon>
        <taxon>Rhizobium/Agrobacterium group</taxon>
        <taxon>Rhizobium</taxon>
    </lineage>
</organism>
<dbReference type="Gene3D" id="3.40.50.1010">
    <property type="entry name" value="5'-nuclease"/>
    <property type="match status" value="1"/>
</dbReference>
<evidence type="ECO:0000259" key="1">
    <source>
        <dbReference type="Pfam" id="PF01850"/>
    </source>
</evidence>
<dbReference type="EMBL" id="FMAH01000052">
    <property type="protein sequence ID" value="SCB46328.1"/>
    <property type="molecule type" value="Genomic_DNA"/>
</dbReference>
<gene>
    <name evidence="2" type="ORF">GA0061102_105235</name>
</gene>
<sequence length="126" mass="14078">MRVVDSSAWIEWILDSTVGRQLSDQIPEPENCIVPTIVQLELSKWLLREQGEDALNNFIAYTMLCNVISLDTTIARRAAEISVQHKLATADAIIYATALQHEADVLTCDAHFNGLESVIYHPKAID</sequence>
<name>A0A1C3X239_9HYPH</name>
<proteinExistence type="predicted"/>
<dbReference type="Proteomes" id="UP000199435">
    <property type="component" value="Unassembled WGS sequence"/>
</dbReference>
<dbReference type="Pfam" id="PF01850">
    <property type="entry name" value="PIN"/>
    <property type="match status" value="1"/>
</dbReference>
<dbReference type="CDD" id="cd18686">
    <property type="entry name" value="PIN_VapC-like"/>
    <property type="match status" value="1"/>
</dbReference>
<dbReference type="STRING" id="411945.GA0061102_105235"/>
<dbReference type="OrthoDB" id="7350421at2"/>
<evidence type="ECO:0000313" key="2">
    <source>
        <dbReference type="EMBL" id="SCB46328.1"/>
    </source>
</evidence>
<dbReference type="AlphaFoldDB" id="A0A1C3X239"/>